<dbReference type="EMBL" id="FPHF01000119">
    <property type="protein sequence ID" value="SFV70047.1"/>
    <property type="molecule type" value="Genomic_DNA"/>
</dbReference>
<evidence type="ECO:0000256" key="1">
    <source>
        <dbReference type="SAM" id="Phobius"/>
    </source>
</evidence>
<name>A0A1W1CWG1_9ZZZZ</name>
<keyword evidence="1" id="KW-0472">Membrane</keyword>
<gene>
    <name evidence="2" type="ORF">MNB_SM-4-610</name>
</gene>
<feature type="transmembrane region" description="Helical" evidence="1">
    <location>
        <begin position="56"/>
        <end position="78"/>
    </location>
</feature>
<evidence type="ECO:0000313" key="2">
    <source>
        <dbReference type="EMBL" id="SFV70047.1"/>
    </source>
</evidence>
<protein>
    <submittedName>
        <fullName evidence="2">Uncharacterized protein</fullName>
    </submittedName>
</protein>
<accession>A0A1W1CWG1</accession>
<dbReference type="AlphaFoldDB" id="A0A1W1CWG1"/>
<proteinExistence type="predicted"/>
<organism evidence="2">
    <name type="scientific">hydrothermal vent metagenome</name>
    <dbReference type="NCBI Taxonomy" id="652676"/>
    <lineage>
        <taxon>unclassified sequences</taxon>
        <taxon>metagenomes</taxon>
        <taxon>ecological metagenomes</taxon>
    </lineage>
</organism>
<keyword evidence="1" id="KW-1133">Transmembrane helix</keyword>
<reference evidence="2" key="1">
    <citation type="submission" date="2016-10" db="EMBL/GenBank/DDBJ databases">
        <authorList>
            <person name="de Groot N.N."/>
        </authorList>
    </citation>
    <scope>NUCLEOTIDE SEQUENCE</scope>
</reference>
<keyword evidence="1" id="KW-0812">Transmembrane</keyword>
<sequence>MLLYDRGFNIGKNIKKILLLIVLVFILINTWVYSLAYKKYVSQAPVNLKEARKDYVAAIMFHSYYTFFVNTLGIDLLNPILYPVKEPRDYYYHRGLNKLPIDEGERALWFNLFEVVPYNYSSEGHYGSMVQYYGLDFTQVFVNKLYKNIEILSLNKISDPELKNIYFKLCEAYINMVDIYLYELHLNEDGYLYKDENIKRVATDFDLYKRLENIYKWHNTIIWRYKKENPNILSSDLNIKSKWSSTYKVYCENIFLYS</sequence>
<feature type="transmembrane region" description="Helical" evidence="1">
    <location>
        <begin position="17"/>
        <end position="36"/>
    </location>
</feature>